<dbReference type="Pfam" id="PF05443">
    <property type="entry name" value="ROS_MUCR"/>
    <property type="match status" value="1"/>
</dbReference>
<dbReference type="EMBL" id="ACJN02000001">
    <property type="protein sequence ID" value="EFI36313.1"/>
    <property type="molecule type" value="Genomic_DNA"/>
</dbReference>
<name>D6SKB0_9BACT</name>
<dbReference type="AlphaFoldDB" id="D6SKB0"/>
<protein>
    <submittedName>
        <fullName evidence="3">Transcriptional regulator, MucR family</fullName>
    </submittedName>
</protein>
<keyword evidence="4" id="KW-1185">Reference proteome</keyword>
<dbReference type="Gene3D" id="1.10.10.1550">
    <property type="entry name" value="ROS/MUCR transcriptional regulator protein"/>
    <property type="match status" value="1"/>
</dbReference>
<comment type="caution">
    <text evidence="3">The sequence shown here is derived from an EMBL/GenBank/DDBJ whole genome shotgun (WGS) entry which is preliminary data.</text>
</comment>
<feature type="compositionally biased region" description="Low complexity" evidence="2">
    <location>
        <begin position="40"/>
        <end position="56"/>
    </location>
</feature>
<gene>
    <name evidence="3" type="ORF">Dthio_PD3777</name>
</gene>
<organism evidence="3 4">
    <name type="scientific">Desulfonatronospira thiodismutans ASO3-1</name>
    <dbReference type="NCBI Taxonomy" id="555779"/>
    <lineage>
        <taxon>Bacteria</taxon>
        <taxon>Pseudomonadati</taxon>
        <taxon>Thermodesulfobacteriota</taxon>
        <taxon>Desulfovibrionia</taxon>
        <taxon>Desulfovibrionales</taxon>
        <taxon>Desulfonatronovibrionaceae</taxon>
        <taxon>Desulfonatronospira</taxon>
    </lineage>
</organism>
<dbReference type="GO" id="GO:0003677">
    <property type="term" value="F:DNA binding"/>
    <property type="evidence" value="ECO:0007669"/>
    <property type="project" value="InterPro"/>
</dbReference>
<dbReference type="Proteomes" id="UP000005496">
    <property type="component" value="Unassembled WGS sequence"/>
</dbReference>
<feature type="region of interest" description="Disordered" evidence="2">
    <location>
        <begin position="32"/>
        <end position="61"/>
    </location>
</feature>
<sequence length="139" mass="16137">MEDHVKQALEIVKAQASVRNMTEEEINSMIKSLSEGIQKASQEVAEPQAEQEQQPATDPKKAIREKSILCLECGKSFKVLTKKHFAKHDMTTEEYKEKWGYKKNQSLVCKSLARERKKKMQEMELWKKREMKPKGKILG</sequence>
<evidence type="ECO:0000313" key="3">
    <source>
        <dbReference type="EMBL" id="EFI36313.1"/>
    </source>
</evidence>
<dbReference type="RefSeq" id="WP_008869432.1">
    <property type="nucleotide sequence ID" value="NZ_ACJN02000001.1"/>
</dbReference>
<evidence type="ECO:0000313" key="4">
    <source>
        <dbReference type="Proteomes" id="UP000005496"/>
    </source>
</evidence>
<proteinExistence type="inferred from homology"/>
<dbReference type="OrthoDB" id="9809693at2"/>
<accession>D6SKB0</accession>
<evidence type="ECO:0000256" key="1">
    <source>
        <dbReference type="ARBA" id="ARBA00007031"/>
    </source>
</evidence>
<dbReference type="InterPro" id="IPR041920">
    <property type="entry name" value="ROS/MUCR_sf"/>
</dbReference>
<dbReference type="GO" id="GO:0006355">
    <property type="term" value="P:regulation of DNA-templated transcription"/>
    <property type="evidence" value="ECO:0007669"/>
    <property type="project" value="InterPro"/>
</dbReference>
<comment type="similarity">
    <text evidence="1">Belongs to the ros/MucR family.</text>
</comment>
<dbReference type="GO" id="GO:0008270">
    <property type="term" value="F:zinc ion binding"/>
    <property type="evidence" value="ECO:0007669"/>
    <property type="project" value="InterPro"/>
</dbReference>
<reference evidence="3" key="1">
    <citation type="submission" date="2010-05" db="EMBL/GenBank/DDBJ databases">
        <title>The draft genome of Desulfonatronospira thiodismutans ASO3-1.</title>
        <authorList>
            <consortium name="US DOE Joint Genome Institute (JGI-PGF)"/>
            <person name="Lucas S."/>
            <person name="Copeland A."/>
            <person name="Lapidus A."/>
            <person name="Cheng J.-F."/>
            <person name="Bruce D."/>
            <person name="Goodwin L."/>
            <person name="Pitluck S."/>
            <person name="Chertkov O."/>
            <person name="Brettin T."/>
            <person name="Detter J.C."/>
            <person name="Han C."/>
            <person name="Land M.L."/>
            <person name="Hauser L."/>
            <person name="Kyrpides N."/>
            <person name="Mikhailova N."/>
            <person name="Muyzer G."/>
            <person name="Woyke T."/>
        </authorList>
    </citation>
    <scope>NUCLEOTIDE SEQUENCE [LARGE SCALE GENOMIC DNA]</scope>
    <source>
        <strain evidence="3">ASO3-1</strain>
    </source>
</reference>
<dbReference type="InterPro" id="IPR008807">
    <property type="entry name" value="ROS_MUCR"/>
</dbReference>
<dbReference type="eggNOG" id="COG4957">
    <property type="taxonomic scope" value="Bacteria"/>
</dbReference>
<evidence type="ECO:0000256" key="2">
    <source>
        <dbReference type="SAM" id="MobiDB-lite"/>
    </source>
</evidence>